<dbReference type="GO" id="GO:0006780">
    <property type="term" value="P:uroporphyrinogen III biosynthetic process"/>
    <property type="evidence" value="ECO:0007669"/>
    <property type="project" value="UniProtKB-UniRule"/>
</dbReference>
<evidence type="ECO:0000313" key="12">
    <source>
        <dbReference type="Proteomes" id="UP000292958"/>
    </source>
</evidence>
<name>A0A4Q7YR83_9BACT</name>
<feature type="domain" description="Tetrapyrrole biosynthesis uroporphyrinogen III synthase" evidence="10">
    <location>
        <begin position="22"/>
        <end position="246"/>
    </location>
</feature>
<keyword evidence="4 9" id="KW-0456">Lyase</keyword>
<dbReference type="PANTHER" id="PTHR38042:SF1">
    <property type="entry name" value="UROPORPHYRINOGEN-III SYNTHASE, CHLOROPLASTIC"/>
    <property type="match status" value="1"/>
</dbReference>
<evidence type="ECO:0000256" key="9">
    <source>
        <dbReference type="RuleBase" id="RU366031"/>
    </source>
</evidence>
<evidence type="ECO:0000256" key="7">
    <source>
        <dbReference type="ARBA" id="ARBA00040167"/>
    </source>
</evidence>
<proteinExistence type="inferred from homology"/>
<evidence type="ECO:0000256" key="3">
    <source>
        <dbReference type="ARBA" id="ARBA00013109"/>
    </source>
</evidence>
<dbReference type="EC" id="4.2.1.75" evidence="3 9"/>
<dbReference type="CDD" id="cd06578">
    <property type="entry name" value="HemD"/>
    <property type="match status" value="1"/>
</dbReference>
<evidence type="ECO:0000259" key="10">
    <source>
        <dbReference type="Pfam" id="PF02602"/>
    </source>
</evidence>
<keyword evidence="12" id="KW-1185">Reference proteome</keyword>
<evidence type="ECO:0000256" key="8">
    <source>
        <dbReference type="ARBA" id="ARBA00048617"/>
    </source>
</evidence>
<dbReference type="Pfam" id="PF02602">
    <property type="entry name" value="HEM4"/>
    <property type="match status" value="1"/>
</dbReference>
<evidence type="ECO:0000256" key="2">
    <source>
        <dbReference type="ARBA" id="ARBA00008133"/>
    </source>
</evidence>
<protein>
    <recommendedName>
        <fullName evidence="7 9">Uroporphyrinogen-III synthase</fullName>
        <ecNumber evidence="3 9">4.2.1.75</ecNumber>
    </recommendedName>
</protein>
<dbReference type="AlphaFoldDB" id="A0A4Q7YR83"/>
<dbReference type="GO" id="GO:0006782">
    <property type="term" value="P:protoporphyrinogen IX biosynthetic process"/>
    <property type="evidence" value="ECO:0007669"/>
    <property type="project" value="UniProtKB-UniRule"/>
</dbReference>
<gene>
    <name evidence="11" type="ORF">BDD14_0825</name>
</gene>
<reference evidence="11 12" key="1">
    <citation type="submission" date="2019-02" db="EMBL/GenBank/DDBJ databases">
        <title>Genomic Encyclopedia of Archaeal and Bacterial Type Strains, Phase II (KMG-II): from individual species to whole genera.</title>
        <authorList>
            <person name="Goeker M."/>
        </authorList>
    </citation>
    <scope>NUCLEOTIDE SEQUENCE [LARGE SCALE GENOMIC DNA]</scope>
    <source>
        <strain evidence="11 12">DSM 18101</strain>
    </source>
</reference>
<dbReference type="Gene3D" id="3.40.50.10090">
    <property type="match status" value="2"/>
</dbReference>
<dbReference type="SUPFAM" id="SSF69618">
    <property type="entry name" value="HemD-like"/>
    <property type="match status" value="1"/>
</dbReference>
<comment type="caution">
    <text evidence="11">The sequence shown here is derived from an EMBL/GenBank/DDBJ whole genome shotgun (WGS) entry which is preliminary data.</text>
</comment>
<dbReference type="InterPro" id="IPR003754">
    <property type="entry name" value="4pyrrol_synth_uPrphyn_synth"/>
</dbReference>
<evidence type="ECO:0000313" key="11">
    <source>
        <dbReference type="EMBL" id="RZU39441.1"/>
    </source>
</evidence>
<evidence type="ECO:0000256" key="6">
    <source>
        <dbReference type="ARBA" id="ARBA00037589"/>
    </source>
</evidence>
<evidence type="ECO:0000256" key="1">
    <source>
        <dbReference type="ARBA" id="ARBA00004772"/>
    </source>
</evidence>
<dbReference type="PANTHER" id="PTHR38042">
    <property type="entry name" value="UROPORPHYRINOGEN-III SYNTHASE, CHLOROPLASTIC"/>
    <property type="match status" value="1"/>
</dbReference>
<dbReference type="InterPro" id="IPR039793">
    <property type="entry name" value="UROS/Hem4"/>
</dbReference>
<comment type="similarity">
    <text evidence="2 9">Belongs to the uroporphyrinogen-III synthase family.</text>
</comment>
<dbReference type="InterPro" id="IPR036108">
    <property type="entry name" value="4pyrrol_syn_uPrphyn_synt_sf"/>
</dbReference>
<organism evidence="11 12">
    <name type="scientific">Edaphobacter modestus</name>
    <dbReference type="NCBI Taxonomy" id="388466"/>
    <lineage>
        <taxon>Bacteria</taxon>
        <taxon>Pseudomonadati</taxon>
        <taxon>Acidobacteriota</taxon>
        <taxon>Terriglobia</taxon>
        <taxon>Terriglobales</taxon>
        <taxon>Acidobacteriaceae</taxon>
        <taxon>Edaphobacter</taxon>
    </lineage>
</organism>
<dbReference type="EMBL" id="SHKW01000001">
    <property type="protein sequence ID" value="RZU39441.1"/>
    <property type="molecule type" value="Genomic_DNA"/>
</dbReference>
<accession>A0A4Q7YR83</accession>
<dbReference type="GO" id="GO:0004852">
    <property type="term" value="F:uroporphyrinogen-III synthase activity"/>
    <property type="evidence" value="ECO:0007669"/>
    <property type="project" value="UniProtKB-UniRule"/>
</dbReference>
<comment type="catalytic activity">
    <reaction evidence="8 9">
        <text>hydroxymethylbilane = uroporphyrinogen III + H2O</text>
        <dbReference type="Rhea" id="RHEA:18965"/>
        <dbReference type="ChEBI" id="CHEBI:15377"/>
        <dbReference type="ChEBI" id="CHEBI:57308"/>
        <dbReference type="ChEBI" id="CHEBI:57845"/>
        <dbReference type="EC" id="4.2.1.75"/>
    </reaction>
</comment>
<evidence type="ECO:0000256" key="5">
    <source>
        <dbReference type="ARBA" id="ARBA00023244"/>
    </source>
</evidence>
<comment type="function">
    <text evidence="6 9">Catalyzes cyclization of the linear tetrapyrrole, hydroxymethylbilane, to the macrocyclic uroporphyrinogen III.</text>
</comment>
<dbReference type="UniPathway" id="UPA00251">
    <property type="reaction ID" value="UER00320"/>
</dbReference>
<dbReference type="RefSeq" id="WP_278045468.1">
    <property type="nucleotide sequence ID" value="NZ_SHKW01000001.1"/>
</dbReference>
<dbReference type="Proteomes" id="UP000292958">
    <property type="component" value="Unassembled WGS sequence"/>
</dbReference>
<comment type="pathway">
    <text evidence="1 9">Porphyrin-containing compound metabolism; protoporphyrin-IX biosynthesis; coproporphyrinogen-III from 5-aminolevulinate: step 3/4.</text>
</comment>
<evidence type="ECO:0000256" key="4">
    <source>
        <dbReference type="ARBA" id="ARBA00023239"/>
    </source>
</evidence>
<sequence>MDEISALTRRRILITRTPGRASELATLLQNDGAVILSIPTIEIVPPESFMALDEALAHLDDFDWVVFTSVHAVEVFGERRKSESVPKKIAVIGPATARAVEKIGMRVSLLPPRYIAESLAESLAPHAKGASVLLIRAAEARDVLPATLLRAGTRLTVVDAYRNRIPEESIPRLRELFGSPVDYPDVITFTSASTARNLKTLLDAARIALPIGIGLASIGPITSQAIRDLGLEPTVEADESTIPALAQAIVRYFGRRST</sequence>
<keyword evidence="5 9" id="KW-0627">Porphyrin biosynthesis</keyword>